<evidence type="ECO:0000313" key="3">
    <source>
        <dbReference type="EMBL" id="EKF17923.1"/>
    </source>
</evidence>
<dbReference type="AlphaFoldDB" id="K2N0Y9"/>
<dbReference type="PRINTS" id="PR00111">
    <property type="entry name" value="ABHYDROLASE"/>
</dbReference>
<accession>K2N0Y9</accession>
<dbReference type="Proteomes" id="UP000006786">
    <property type="component" value="Unassembled WGS sequence"/>
</dbReference>
<feature type="region of interest" description="Disordered" evidence="1">
    <location>
        <begin position="295"/>
        <end position="318"/>
    </location>
</feature>
<feature type="domain" description="AB hydrolase-1" evidence="2">
    <location>
        <begin position="88"/>
        <end position="284"/>
    </location>
</feature>
<dbReference type="Pfam" id="PF12697">
    <property type="entry name" value="Abhydrolase_6"/>
    <property type="match status" value="1"/>
</dbReference>
<dbReference type="PATRIC" id="fig|391937.3.peg.3222"/>
<keyword evidence="3" id="KW-0378">Hydrolase</keyword>
<protein>
    <submittedName>
        <fullName evidence="3">Alpha/beta hydrolase fold protein</fullName>
    </submittedName>
</protein>
<dbReference type="PANTHER" id="PTHR43798">
    <property type="entry name" value="MONOACYLGLYCEROL LIPASE"/>
    <property type="match status" value="1"/>
</dbReference>
<dbReference type="RefSeq" id="WP_008598012.1">
    <property type="nucleotide sequence ID" value="NZ_AMRM01000018.1"/>
</dbReference>
<comment type="caution">
    <text evidence="3">The sequence shown here is derived from an EMBL/GenBank/DDBJ whole genome shotgun (WGS) entry which is preliminary data.</text>
</comment>
<dbReference type="GO" id="GO:0016020">
    <property type="term" value="C:membrane"/>
    <property type="evidence" value="ECO:0007669"/>
    <property type="project" value="TreeGrafter"/>
</dbReference>
<evidence type="ECO:0000313" key="4">
    <source>
        <dbReference type="Proteomes" id="UP000006786"/>
    </source>
</evidence>
<keyword evidence="4" id="KW-1185">Reference proteome</keyword>
<dbReference type="EMBL" id="AMRM01000018">
    <property type="protein sequence ID" value="EKF17923.1"/>
    <property type="molecule type" value="Genomic_DNA"/>
</dbReference>
<dbReference type="eggNOG" id="COG1073">
    <property type="taxonomic scope" value="Bacteria"/>
</dbReference>
<dbReference type="Gene3D" id="3.40.50.1820">
    <property type="entry name" value="alpha/beta hydrolase"/>
    <property type="match status" value="1"/>
</dbReference>
<dbReference type="InterPro" id="IPR029058">
    <property type="entry name" value="AB_hydrolase_fold"/>
</dbReference>
<dbReference type="SUPFAM" id="SSF53474">
    <property type="entry name" value="alpha/beta-Hydrolases"/>
    <property type="match status" value="1"/>
</dbReference>
<proteinExistence type="predicted"/>
<gene>
    <name evidence="3" type="ORF">NA2_15694</name>
</gene>
<dbReference type="InterPro" id="IPR050266">
    <property type="entry name" value="AB_hydrolase_sf"/>
</dbReference>
<reference evidence="3 4" key="1">
    <citation type="journal article" date="2012" name="J. Bacteriol.">
        <title>Genome Sequence of Nitratireductor pacificus Type Strain pht-3B.</title>
        <authorList>
            <person name="Lai Q."/>
            <person name="Li G."/>
            <person name="Shao Z."/>
        </authorList>
    </citation>
    <scope>NUCLEOTIDE SEQUENCE [LARGE SCALE GENOMIC DNA]</scope>
    <source>
        <strain evidence="4">pht-3B</strain>
    </source>
</reference>
<name>K2N0Y9_9HYPH</name>
<organism evidence="3 4">
    <name type="scientific">Nitratireductor pacificus pht-3B</name>
    <dbReference type="NCBI Taxonomy" id="391937"/>
    <lineage>
        <taxon>Bacteria</taxon>
        <taxon>Pseudomonadati</taxon>
        <taxon>Pseudomonadota</taxon>
        <taxon>Alphaproteobacteria</taxon>
        <taxon>Hyphomicrobiales</taxon>
        <taxon>Phyllobacteriaceae</taxon>
        <taxon>Nitratireductor</taxon>
    </lineage>
</organism>
<evidence type="ECO:0000259" key="2">
    <source>
        <dbReference type="Pfam" id="PF12697"/>
    </source>
</evidence>
<dbReference type="STRING" id="391937.NA2_15694"/>
<sequence length="318" mass="34168">MDTLSLRIIRGLFGTIEHVAPRLAGRFAFALFCRTPNPRRLSARESAALAGAGNFMKRARWHRLKSAHGSFMAYEFTNWNARRDGPAVLVLHGWRSRAEHMRAVIEALLARGFRVVALDLPGHGRAAGRRLHMPNAVAAVQEATLWLGPFDTAIGHSFGGAVALNAAAGSVRQTPLLSLRRLVMIASPDSMPRLFRLFGRAAGLGPRTQAAFEGRVLDLTGAPLETMVGARLLENLRLPTLIIHAPEDKEVPAEDARAMAASGDHVSLAWASGLGHRRILGDAAVAAHAAEFAASRPERALPKAMGSAPDALSVHSPR</sequence>
<dbReference type="OrthoDB" id="9785847at2"/>
<dbReference type="GO" id="GO:0016787">
    <property type="term" value="F:hydrolase activity"/>
    <property type="evidence" value="ECO:0007669"/>
    <property type="project" value="UniProtKB-KW"/>
</dbReference>
<dbReference type="PANTHER" id="PTHR43798:SF33">
    <property type="entry name" value="HYDROLASE, PUTATIVE (AFU_ORTHOLOGUE AFUA_2G14860)-RELATED"/>
    <property type="match status" value="1"/>
</dbReference>
<evidence type="ECO:0000256" key="1">
    <source>
        <dbReference type="SAM" id="MobiDB-lite"/>
    </source>
</evidence>
<dbReference type="InterPro" id="IPR000073">
    <property type="entry name" value="AB_hydrolase_1"/>
</dbReference>